<feature type="domain" description="Glycosyl transferase family 1" evidence="2">
    <location>
        <begin position="623"/>
        <end position="792"/>
    </location>
</feature>
<sequence>MRIALDLQACQTASRHRGIGRYSLDFTQALLANPEGMEFLVGLDGTYAGEADEVLAALEGRRSRAAFSRYYYPGPVQPHGHPADGLRPAADGLVANHYAGLSPDLVHVHSLFEGFVEHAGGSRGLASVPGAISSVTLYDFIPKVFAEQYLAQPEYRAWYLSRLQALQRFDVMLCISEATRRDAIRLLGIQPERLAVIHAGVGAEFKPLGGDRSEHAALMRRFGIEDRFVLYTGNGDFRKNLTGAIESFAKVPAADRRNVQLVLNQVGDEKSLREHASQCGLRPRDLVITGKISDAELIAMFQSCDVFFFPSLYEGFGLPVLEAMACGAPTISADNSSLGEVVARKDAMFDASRPESGAELLARALRDGDYRENLREFGLQRAGEYTWERTAALSIAAWREARQRKEEMVRAPRLGMPKRPRVAMVTPLPPQRTGIADYVDELVSPLSRYLDVDLFTDADPESLQAYRLRFNVRPWQSLPGLASRYDSVIYQFGNSPFHAHMVGLLEQVPGVVVLHDVFLSSLFWYMERHGGVADAFRDALAHSHGRGALSVLADEGEMAARSRYPASLRVIEGAEALIVHSAHSLEVIERYFPDSRRPVVSVAPMPLRLRPSSDGTPDLRKATRSRLGLTADEVLLVSFGFLADTKLNHLLLEAVAGLPSALQQKIRLVFVGENDGGEYGASITQQVRALAGQVKVEITGFADDALYRDYLEAADIAVQLRAISRGETSKAVYDCMAHGLPTIVNDYASFAELPAQVVRKVEARPDAAVLSAAIAALIEDDEGRRLLGSYAYGYIRRQHDPDITARVYASAVEEARRHRSWASGELVVKSIADALDGTASSPRELDAVEHSLAVATRSSGSPRLLLDLSELVEADYRTGVHRVVRNIARECLLAERPTQLKVDVVAHDRQGRLRSAETYASTVLGVPPGGGPDDVSIQGGDVLMLLDSAWEAVERYDASIACVHTRGGRVGAFVHDLIPLRQPQYCVDYMPAVFEQWLRYVVKHCDFLVCNSRATADDLSAWIKETGAERRELQRIGHVHLGSDLVEGASDVAPARLRTIFEGEALLMVGTVEPRKGHDLALDAFEEAWRAGSERRLVIVGKEGWNVTAMADRLRRHPQFGRRLFWLESVDDEELRYAYGASAALLQASRSEGFGLPIVEAARYELPLLLSDIPVFREIAGDHARYFTLGDGSALARLLMEDLPPAPPKDLGRTWSQSAQALLHLVDRGGWDY</sequence>
<evidence type="ECO:0000313" key="5">
    <source>
        <dbReference type="Proteomes" id="UP000051802"/>
    </source>
</evidence>
<organism evidence="4 5">
    <name type="scientific">Stenotrophomonas panacihumi</name>
    <dbReference type="NCBI Taxonomy" id="676599"/>
    <lineage>
        <taxon>Bacteria</taxon>
        <taxon>Pseudomonadati</taxon>
        <taxon>Pseudomonadota</taxon>
        <taxon>Gammaproteobacteria</taxon>
        <taxon>Lysobacterales</taxon>
        <taxon>Lysobacteraceae</taxon>
        <taxon>Stenotrophomonas</taxon>
    </lineage>
</organism>
<protein>
    <recommendedName>
        <fullName evidence="6">Glycosyl transferase family 1</fullName>
    </recommendedName>
</protein>
<dbReference type="CDD" id="cd03809">
    <property type="entry name" value="GT4_MtfB-like"/>
    <property type="match status" value="2"/>
</dbReference>
<dbReference type="STRING" id="676599.ARC20_09240"/>
<evidence type="ECO:0000259" key="2">
    <source>
        <dbReference type="Pfam" id="PF00534"/>
    </source>
</evidence>
<comment type="caution">
    <text evidence="4">The sequence shown here is derived from an EMBL/GenBank/DDBJ whole genome shotgun (WGS) entry which is preliminary data.</text>
</comment>
<dbReference type="Proteomes" id="UP000051802">
    <property type="component" value="Unassembled WGS sequence"/>
</dbReference>
<feature type="domain" description="Glycosyl transferase family 1" evidence="2">
    <location>
        <begin position="1065"/>
        <end position="1184"/>
    </location>
</feature>
<accession>A0A0R0AF50</accession>
<dbReference type="AlphaFoldDB" id="A0A0R0AF50"/>
<evidence type="ECO:0000256" key="1">
    <source>
        <dbReference type="ARBA" id="ARBA00022679"/>
    </source>
</evidence>
<evidence type="ECO:0008006" key="6">
    <source>
        <dbReference type="Google" id="ProtNLM"/>
    </source>
</evidence>
<evidence type="ECO:0000259" key="3">
    <source>
        <dbReference type="Pfam" id="PF13439"/>
    </source>
</evidence>
<reference evidence="4 5" key="1">
    <citation type="submission" date="2015-10" db="EMBL/GenBank/DDBJ databases">
        <title>Genome sequencing and analysis of members of genus Stenotrophomonas.</title>
        <authorList>
            <person name="Patil P.P."/>
            <person name="Midha S."/>
            <person name="Patil P.B."/>
        </authorList>
    </citation>
    <scope>NUCLEOTIDE SEQUENCE [LARGE SCALE GENOMIC DNA]</scope>
    <source>
        <strain evidence="4 5">JCM 16536</strain>
    </source>
</reference>
<gene>
    <name evidence="4" type="ORF">ARC20_09240</name>
</gene>
<keyword evidence="1" id="KW-0808">Transferase</keyword>
<dbReference type="PANTHER" id="PTHR46401">
    <property type="entry name" value="GLYCOSYLTRANSFERASE WBBK-RELATED"/>
    <property type="match status" value="1"/>
</dbReference>
<dbReference type="GO" id="GO:0016757">
    <property type="term" value="F:glycosyltransferase activity"/>
    <property type="evidence" value="ECO:0007669"/>
    <property type="project" value="InterPro"/>
</dbReference>
<keyword evidence="5" id="KW-1185">Reference proteome</keyword>
<dbReference type="Pfam" id="PF13439">
    <property type="entry name" value="Glyco_transf_4"/>
    <property type="match status" value="1"/>
</dbReference>
<dbReference type="SUPFAM" id="SSF53756">
    <property type="entry name" value="UDP-Glycosyltransferase/glycogen phosphorylase"/>
    <property type="match status" value="3"/>
</dbReference>
<dbReference type="OrthoDB" id="9801609at2"/>
<dbReference type="CDD" id="cd03801">
    <property type="entry name" value="GT4_PimA-like"/>
    <property type="match status" value="1"/>
</dbReference>
<dbReference type="Pfam" id="PF00534">
    <property type="entry name" value="Glycos_transf_1"/>
    <property type="match status" value="3"/>
</dbReference>
<proteinExistence type="predicted"/>
<dbReference type="InterPro" id="IPR001296">
    <property type="entry name" value="Glyco_trans_1"/>
</dbReference>
<feature type="domain" description="Glycosyl transferase family 1" evidence="2">
    <location>
        <begin position="225"/>
        <end position="378"/>
    </location>
</feature>
<feature type="domain" description="Glycosyltransferase subfamily 4-like N-terminal" evidence="3">
    <location>
        <begin position="18"/>
        <end position="201"/>
    </location>
</feature>
<dbReference type="EMBL" id="LLXU01000074">
    <property type="protein sequence ID" value="KRG43612.1"/>
    <property type="molecule type" value="Genomic_DNA"/>
</dbReference>
<dbReference type="PANTHER" id="PTHR46401:SF2">
    <property type="entry name" value="GLYCOSYLTRANSFERASE WBBK-RELATED"/>
    <property type="match status" value="1"/>
</dbReference>
<dbReference type="InterPro" id="IPR028098">
    <property type="entry name" value="Glyco_trans_4-like_N"/>
</dbReference>
<dbReference type="GO" id="GO:0009103">
    <property type="term" value="P:lipopolysaccharide biosynthetic process"/>
    <property type="evidence" value="ECO:0007669"/>
    <property type="project" value="TreeGrafter"/>
</dbReference>
<dbReference type="Gene3D" id="3.40.50.2000">
    <property type="entry name" value="Glycogen Phosphorylase B"/>
    <property type="match status" value="5"/>
</dbReference>
<name>A0A0R0AF50_9GAMM</name>
<dbReference type="RefSeq" id="WP_057646308.1">
    <property type="nucleotide sequence ID" value="NZ_LLXU01000074.1"/>
</dbReference>
<evidence type="ECO:0000313" key="4">
    <source>
        <dbReference type="EMBL" id="KRG43612.1"/>
    </source>
</evidence>